<reference evidence="10" key="1">
    <citation type="submission" date="2025-08" db="UniProtKB">
        <authorList>
            <consortium name="Ensembl"/>
        </authorList>
    </citation>
    <scope>IDENTIFICATION</scope>
</reference>
<evidence type="ECO:0000256" key="4">
    <source>
        <dbReference type="ARBA" id="ARBA00022691"/>
    </source>
</evidence>
<evidence type="ECO:0000256" key="2">
    <source>
        <dbReference type="ARBA" id="ARBA00022603"/>
    </source>
</evidence>
<organism evidence="10 11">
    <name type="scientific">Hippocampus comes</name>
    <name type="common">Tiger tail seahorse</name>
    <dbReference type="NCBI Taxonomy" id="109280"/>
    <lineage>
        <taxon>Eukaryota</taxon>
        <taxon>Metazoa</taxon>
        <taxon>Chordata</taxon>
        <taxon>Craniata</taxon>
        <taxon>Vertebrata</taxon>
        <taxon>Euteleostomi</taxon>
        <taxon>Actinopterygii</taxon>
        <taxon>Neopterygii</taxon>
        <taxon>Teleostei</taxon>
        <taxon>Neoteleostei</taxon>
        <taxon>Acanthomorphata</taxon>
        <taxon>Syngnathiaria</taxon>
        <taxon>Syngnathiformes</taxon>
        <taxon>Syngnathoidei</taxon>
        <taxon>Syngnathidae</taxon>
        <taxon>Hippocampus</taxon>
    </lineage>
</organism>
<dbReference type="PROSITE" id="PS51620">
    <property type="entry name" value="SAM_TRM61"/>
    <property type="match status" value="1"/>
</dbReference>
<dbReference type="CDD" id="cd02440">
    <property type="entry name" value="AdoMet_MTases"/>
    <property type="match status" value="1"/>
</dbReference>
<evidence type="ECO:0000256" key="5">
    <source>
        <dbReference type="ARBA" id="ARBA00022694"/>
    </source>
</evidence>
<reference evidence="10" key="2">
    <citation type="submission" date="2025-09" db="UniProtKB">
        <authorList>
            <consortium name="Ensembl"/>
        </authorList>
    </citation>
    <scope>IDENTIFICATION</scope>
</reference>
<dbReference type="FunFam" id="3.40.50.150:FF:000181">
    <property type="entry name" value="tRNA (Adenine(58)-N(1))-methyltransferase, mitochondrial isoform X4"/>
    <property type="match status" value="1"/>
</dbReference>
<evidence type="ECO:0000256" key="6">
    <source>
        <dbReference type="ARBA" id="ARBA00048481"/>
    </source>
</evidence>
<keyword evidence="2" id="KW-0489">Methyltransferase</keyword>
<dbReference type="GO" id="GO:0005739">
    <property type="term" value="C:mitochondrion"/>
    <property type="evidence" value="ECO:0007669"/>
    <property type="project" value="TreeGrafter"/>
</dbReference>
<proteinExistence type="predicted"/>
<dbReference type="Proteomes" id="UP000264820">
    <property type="component" value="Unplaced"/>
</dbReference>
<feature type="region of interest" description="Disordered" evidence="7">
    <location>
        <begin position="447"/>
        <end position="467"/>
    </location>
</feature>
<dbReference type="GO" id="GO:0160107">
    <property type="term" value="F:tRNA (adenine(58)-N1)-methyltransferase activity"/>
    <property type="evidence" value="ECO:0007669"/>
    <property type="project" value="UniProtKB-EC"/>
</dbReference>
<accession>A0A3Q2XPT5</accession>
<dbReference type="KEGG" id="hcq:109519555"/>
<dbReference type="AlphaFoldDB" id="A0A3Q2XPT5"/>
<comment type="catalytic activity">
    <reaction evidence="6">
        <text>an adenosine in mRNA + S-adenosyl-L-methionine = an N(1)-methyladenosine in mRNA + S-adenosyl-L-homocysteine + H(+)</text>
        <dbReference type="Rhea" id="RHEA:55392"/>
        <dbReference type="Rhea" id="RHEA-COMP:12414"/>
        <dbReference type="Rhea" id="RHEA-COMP:12415"/>
        <dbReference type="ChEBI" id="CHEBI:15378"/>
        <dbReference type="ChEBI" id="CHEBI:57856"/>
        <dbReference type="ChEBI" id="CHEBI:59789"/>
        <dbReference type="ChEBI" id="CHEBI:74411"/>
        <dbReference type="ChEBI" id="CHEBI:74491"/>
    </reaction>
</comment>
<name>A0A3Q2XPT5_HIPCM</name>
<keyword evidence="3" id="KW-0808">Transferase</keyword>
<sequence length="501" mass="56098">MTLQIPRDGLLILSTLVRVHTAPLAHHRHRYIFGNFNSSRPKMKTFSTGCVKYSNDVSDSSQTKLLNSTTVARQSLLSRRRSLSPLERISTMLPQDALSPELMQLREQNQPHEEETCMEEEHGSSEPLATMSKQQQNPVLDASNGASLKECNSDTCTDVAAQSDTSKCHFDATRWMLPAPPQKTTIAYGELLVAEYHRKGRVEFKKMFQLQIGTRLMSSWGIILHDDVVQQPAGHFQRTSRGIPIFIRRASLDDYVLYMKRGPAISYPKDASAMLMMMDVTEGDCVLEAGSGSGAMSLFLSRAVGSRGSVLSVDVRDDHLRRAMLNYQRWRDSWRARQGVEWPDNIEFHHADLCTASSLLARRAFDAVALDLINPQLVLPNVIPHLQPGAVCAVYLANITQVIDLLEGLRCSALPLLCERIFEVPIRDWLVGPALLKDGRYCSKKAPTLNEAPSEEGDTSDEAEQVPEEHPAFGSIPYIARPHPQQLSHSAFLVKLRKFVR</sequence>
<dbReference type="STRING" id="109280.ENSHCOP00000006763"/>
<dbReference type="PANTHER" id="PTHR12133:SF1">
    <property type="entry name" value="TRNA (ADENINE(58)-N(1))-METHYLTRANSFERASE, MITOCHONDRIAL"/>
    <property type="match status" value="1"/>
</dbReference>
<evidence type="ECO:0000259" key="9">
    <source>
        <dbReference type="Pfam" id="PF21985"/>
    </source>
</evidence>
<evidence type="ECO:0000259" key="8">
    <source>
        <dbReference type="Pfam" id="PF08704"/>
    </source>
</evidence>
<dbReference type="RefSeq" id="XP_019731718.1">
    <property type="nucleotide sequence ID" value="XM_019876159.1"/>
</dbReference>
<evidence type="ECO:0000256" key="3">
    <source>
        <dbReference type="ARBA" id="ARBA00022679"/>
    </source>
</evidence>
<feature type="domain" description="TR61B FKBP-like" evidence="9">
    <location>
        <begin position="189"/>
        <end position="242"/>
    </location>
</feature>
<feature type="compositionally biased region" description="Acidic residues" evidence="7">
    <location>
        <begin position="453"/>
        <end position="466"/>
    </location>
</feature>
<evidence type="ECO:0000256" key="7">
    <source>
        <dbReference type="SAM" id="MobiDB-lite"/>
    </source>
</evidence>
<dbReference type="InterPro" id="IPR049470">
    <property type="entry name" value="TRM61_C"/>
</dbReference>
<dbReference type="OMA" id="TMLLLMD"/>
<dbReference type="SUPFAM" id="SSF53335">
    <property type="entry name" value="S-adenosyl-L-methionine-dependent methyltransferases"/>
    <property type="match status" value="1"/>
</dbReference>
<protein>
    <recommendedName>
        <fullName evidence="1">tRNA (adenine(58)-N(1))-methyltransferase</fullName>
        <ecNumber evidence="1">2.1.1.220</ecNumber>
    </recommendedName>
</protein>
<feature type="domain" description="tRNA (adenine(58)-N(1))-methyltransferase catalytic subunit TRM61 C-terminal" evidence="8">
    <location>
        <begin position="264"/>
        <end position="494"/>
    </location>
</feature>
<evidence type="ECO:0000256" key="1">
    <source>
        <dbReference type="ARBA" id="ARBA00012796"/>
    </source>
</evidence>
<dbReference type="OrthoDB" id="5585464at2759"/>
<dbReference type="EC" id="2.1.1.220" evidence="1"/>
<keyword evidence="4" id="KW-0949">S-adenosyl-L-methionine</keyword>
<dbReference type="FunFam" id="3.10.330.20:FF:000003">
    <property type="entry name" value="tRNA (Adenine(58)-N(1))-methyltransferase, mitochondrial isoform X1"/>
    <property type="match status" value="1"/>
</dbReference>
<dbReference type="InterPro" id="IPR054151">
    <property type="entry name" value="TR61B_FKBP-like"/>
</dbReference>
<dbReference type="Ensembl" id="ENSHCOT00000003126.1">
    <property type="protein sequence ID" value="ENSHCOP00000006763.1"/>
    <property type="gene ID" value="ENSHCOG00000008607.1"/>
</dbReference>
<dbReference type="CTD" id="55006"/>
<dbReference type="InterPro" id="IPR029063">
    <property type="entry name" value="SAM-dependent_MTases_sf"/>
</dbReference>
<dbReference type="RefSeq" id="XP_019731717.1">
    <property type="nucleotide sequence ID" value="XM_019876158.1"/>
</dbReference>
<dbReference type="PANTHER" id="PTHR12133">
    <property type="entry name" value="TRNA (ADENINE(58)-N(1))-METHYLTRANSFERASE"/>
    <property type="match status" value="1"/>
</dbReference>
<evidence type="ECO:0000313" key="11">
    <source>
        <dbReference type="Proteomes" id="UP000264820"/>
    </source>
</evidence>
<dbReference type="Gene3D" id="3.10.330.20">
    <property type="match status" value="1"/>
</dbReference>
<dbReference type="GeneID" id="109519555"/>
<keyword evidence="11" id="KW-1185">Reference proteome</keyword>
<dbReference type="GO" id="GO:0031515">
    <property type="term" value="C:tRNA (m1A) methyltransferase complex"/>
    <property type="evidence" value="ECO:0007669"/>
    <property type="project" value="InterPro"/>
</dbReference>
<dbReference type="GeneTree" id="ENSGT00940000154239"/>
<keyword evidence="5" id="KW-0819">tRNA processing</keyword>
<dbReference type="Pfam" id="PF08704">
    <property type="entry name" value="GCD14"/>
    <property type="match status" value="1"/>
</dbReference>
<dbReference type="Pfam" id="PF21985">
    <property type="entry name" value="TR61B_FKBP-like"/>
    <property type="match status" value="1"/>
</dbReference>
<evidence type="ECO:0000313" key="10">
    <source>
        <dbReference type="Ensembl" id="ENSHCOP00000006763.1"/>
    </source>
</evidence>
<dbReference type="InterPro" id="IPR014816">
    <property type="entry name" value="tRNA_MeTrfase_Gcd14"/>
</dbReference>
<dbReference type="SMR" id="A0A3Q2XPT5"/>
<dbReference type="Gene3D" id="3.40.50.150">
    <property type="entry name" value="Vaccinia Virus protein VP39"/>
    <property type="match status" value="1"/>
</dbReference>
<dbReference type="GO" id="GO:0030488">
    <property type="term" value="P:tRNA methylation"/>
    <property type="evidence" value="ECO:0007669"/>
    <property type="project" value="InterPro"/>
</dbReference>